<feature type="transmembrane region" description="Helical" evidence="1">
    <location>
        <begin position="190"/>
        <end position="209"/>
    </location>
</feature>
<feature type="transmembrane region" description="Helical" evidence="1">
    <location>
        <begin position="156"/>
        <end position="178"/>
    </location>
</feature>
<dbReference type="KEGG" id="ope:PU634_07870"/>
<feature type="transmembrane region" description="Helical" evidence="1">
    <location>
        <begin position="93"/>
        <end position="113"/>
    </location>
</feature>
<name>A0AA50QDL6_9GAMM</name>
<evidence type="ECO:0000313" key="3">
    <source>
        <dbReference type="EMBL" id="WMC12266.1"/>
    </source>
</evidence>
<dbReference type="PANTHER" id="PTHR22911:SF79">
    <property type="entry name" value="MOBA-LIKE NTP TRANSFERASE DOMAIN-CONTAINING PROTEIN"/>
    <property type="match status" value="1"/>
</dbReference>
<dbReference type="InterPro" id="IPR000620">
    <property type="entry name" value="EamA_dom"/>
</dbReference>
<feature type="domain" description="EamA" evidence="2">
    <location>
        <begin position="8"/>
        <end position="142"/>
    </location>
</feature>
<dbReference type="Pfam" id="PF00892">
    <property type="entry name" value="EamA"/>
    <property type="match status" value="2"/>
</dbReference>
<keyword evidence="1" id="KW-1133">Transmembrane helix</keyword>
<evidence type="ECO:0000259" key="2">
    <source>
        <dbReference type="Pfam" id="PF00892"/>
    </source>
</evidence>
<feature type="transmembrane region" description="Helical" evidence="1">
    <location>
        <begin position="66"/>
        <end position="87"/>
    </location>
</feature>
<proteinExistence type="predicted"/>
<dbReference type="InterPro" id="IPR037185">
    <property type="entry name" value="EmrE-like"/>
</dbReference>
<dbReference type="GO" id="GO:0016020">
    <property type="term" value="C:membrane"/>
    <property type="evidence" value="ECO:0007669"/>
    <property type="project" value="InterPro"/>
</dbReference>
<dbReference type="SUPFAM" id="SSF103481">
    <property type="entry name" value="Multidrug resistance efflux transporter EmrE"/>
    <property type="match status" value="2"/>
</dbReference>
<feature type="transmembrane region" description="Helical" evidence="1">
    <location>
        <begin position="125"/>
        <end position="144"/>
    </location>
</feature>
<feature type="transmembrane region" description="Helical" evidence="1">
    <location>
        <begin position="277"/>
        <end position="295"/>
    </location>
</feature>
<dbReference type="Gene3D" id="1.10.3730.20">
    <property type="match status" value="1"/>
</dbReference>
<dbReference type="RefSeq" id="WP_306763499.1">
    <property type="nucleotide sequence ID" value="NZ_CP118224.1"/>
</dbReference>
<dbReference type="EMBL" id="CP118224">
    <property type="protein sequence ID" value="WMC12266.1"/>
    <property type="molecule type" value="Genomic_DNA"/>
</dbReference>
<organism evidence="3 4">
    <name type="scientific">Oceanimonas pelagia</name>
    <dbReference type="NCBI Taxonomy" id="3028314"/>
    <lineage>
        <taxon>Bacteria</taxon>
        <taxon>Pseudomonadati</taxon>
        <taxon>Pseudomonadota</taxon>
        <taxon>Gammaproteobacteria</taxon>
        <taxon>Aeromonadales</taxon>
        <taxon>Aeromonadaceae</taxon>
        <taxon>Oceanimonas</taxon>
    </lineage>
</organism>
<reference evidence="3 4" key="1">
    <citation type="submission" date="2023-02" db="EMBL/GenBank/DDBJ databases">
        <title>Complete genome sequence of a novel bacterium Oceanimonas sp. NTOU-MSR1 isolated from marine coast sediment.</title>
        <authorList>
            <person name="Yang H.-T."/>
            <person name="Chen Y.-L."/>
            <person name="Ho Y.-N."/>
        </authorList>
    </citation>
    <scope>NUCLEOTIDE SEQUENCE [LARGE SCALE GENOMIC DNA]</scope>
    <source>
        <strain evidence="3 4">NTOU-MSR1</strain>
    </source>
</reference>
<evidence type="ECO:0000313" key="4">
    <source>
        <dbReference type="Proteomes" id="UP001223802"/>
    </source>
</evidence>
<keyword evidence="1" id="KW-0812">Transmembrane</keyword>
<evidence type="ECO:0000256" key="1">
    <source>
        <dbReference type="SAM" id="Phobius"/>
    </source>
</evidence>
<keyword evidence="1" id="KW-0472">Membrane</keyword>
<dbReference type="AlphaFoldDB" id="A0AA50QDL6"/>
<dbReference type="Proteomes" id="UP001223802">
    <property type="component" value="Chromosome"/>
</dbReference>
<accession>A0AA50QDL6</accession>
<keyword evidence="4" id="KW-1185">Reference proteome</keyword>
<gene>
    <name evidence="3" type="ORF">PU634_07870</name>
</gene>
<feature type="domain" description="EamA" evidence="2">
    <location>
        <begin position="161"/>
        <end position="292"/>
    </location>
</feature>
<sequence>MAQSREVMMGILTIVVASVLWGTTGTVASFAENVSALATGAFAMGVGGILLALSAGKALRKDRAKLWASPGALALGGLSVAAYPLAFYSAMQLAGVAIGTVISIASAPLFAVIMECLIGRKKPSAQWCLSFVFGMVGVLLLALGKQQEVMPSGGELARYAGMALGLLAGLTYATYSWVARGMIARGVHSSSAMAGMFGVAALVLLPSLAFTGSNLFATATNTGVALYMAVVPMFLGYLCFSYGLRHVDVSQATLLTLLEPVVAMLLAVVVVGERFLLPGWFGMGLIIVSMLVQTGRGPFRLPGRRAVQPG</sequence>
<dbReference type="PANTHER" id="PTHR22911">
    <property type="entry name" value="ACYL-MALONYL CONDENSING ENZYME-RELATED"/>
    <property type="match status" value="1"/>
</dbReference>
<feature type="transmembrane region" description="Helical" evidence="1">
    <location>
        <begin position="34"/>
        <end position="54"/>
    </location>
</feature>
<protein>
    <submittedName>
        <fullName evidence="3">EamA family transporter</fullName>
    </submittedName>
</protein>
<feature type="transmembrane region" description="Helical" evidence="1">
    <location>
        <begin position="215"/>
        <end position="240"/>
    </location>
</feature>
<feature type="transmembrane region" description="Helical" evidence="1">
    <location>
        <begin position="7"/>
        <end position="28"/>
    </location>
</feature>
<feature type="transmembrane region" description="Helical" evidence="1">
    <location>
        <begin position="252"/>
        <end position="271"/>
    </location>
</feature>